<accession>A0ABS2FKC2</accession>
<sequence length="49" mass="5804">MNKCEKNDYAKAFIVLQVYENLLNPTTALKLGTIFKDLYRPYGKHHKKF</sequence>
<dbReference type="Proteomes" id="UP000767334">
    <property type="component" value="Unassembled WGS sequence"/>
</dbReference>
<evidence type="ECO:0000313" key="2">
    <source>
        <dbReference type="Proteomes" id="UP000767334"/>
    </source>
</evidence>
<dbReference type="Pfam" id="PF11007">
    <property type="entry name" value="CotJA"/>
    <property type="match status" value="1"/>
</dbReference>
<dbReference type="EMBL" id="JACJLL010000112">
    <property type="protein sequence ID" value="MBM6820417.1"/>
    <property type="molecule type" value="Genomic_DNA"/>
</dbReference>
<dbReference type="InterPro" id="IPR020256">
    <property type="entry name" value="Spore_coat_CotJA"/>
</dbReference>
<evidence type="ECO:0000313" key="1">
    <source>
        <dbReference type="EMBL" id="MBM6820417.1"/>
    </source>
</evidence>
<comment type="caution">
    <text evidence="1">The sequence shown here is derived from an EMBL/GenBank/DDBJ whole genome shotgun (WGS) entry which is preliminary data.</text>
</comment>
<keyword evidence="2" id="KW-1185">Reference proteome</keyword>
<reference evidence="1 2" key="1">
    <citation type="journal article" date="2021" name="Sci. Rep.">
        <title>The distribution of antibiotic resistance genes in chicken gut microbiota commensals.</title>
        <authorList>
            <person name="Juricova H."/>
            <person name="Matiasovicova J."/>
            <person name="Kubasova T."/>
            <person name="Cejkova D."/>
            <person name="Rychlik I."/>
        </authorList>
    </citation>
    <scope>NUCLEOTIDE SEQUENCE [LARGE SCALE GENOMIC DNA]</scope>
    <source>
        <strain evidence="1 2">An435</strain>
    </source>
</reference>
<protein>
    <submittedName>
        <fullName evidence="1">Spore coat associated protein CotJA</fullName>
    </submittedName>
</protein>
<name>A0ABS2FKC2_9CLOT</name>
<proteinExistence type="predicted"/>
<gene>
    <name evidence="1" type="ORF">H6A19_13925</name>
</gene>
<dbReference type="RefSeq" id="WP_148322584.1">
    <property type="nucleotide sequence ID" value="NZ_JACJLL010000112.1"/>
</dbReference>
<organism evidence="1 2">
    <name type="scientific">Clostridium saudiense</name>
    <dbReference type="NCBI Taxonomy" id="1414720"/>
    <lineage>
        <taxon>Bacteria</taxon>
        <taxon>Bacillati</taxon>
        <taxon>Bacillota</taxon>
        <taxon>Clostridia</taxon>
        <taxon>Eubacteriales</taxon>
        <taxon>Clostridiaceae</taxon>
        <taxon>Clostridium</taxon>
    </lineage>
</organism>